<dbReference type="RefSeq" id="WP_057734353.1">
    <property type="nucleotide sequence ID" value="NZ_AZFS01000060.1"/>
</dbReference>
<comment type="caution">
    <text evidence="1">The sequence shown here is derived from an EMBL/GenBank/DDBJ whole genome shotgun (WGS) entry which is preliminary data.</text>
</comment>
<keyword evidence="2" id="KW-1185">Reference proteome</keyword>
<dbReference type="PATRIC" id="fig|1423753.3.peg.663"/>
<reference evidence="1 2" key="1">
    <citation type="journal article" date="2015" name="Genome Announc.">
        <title>Expanding the biotechnology potential of lactobacilli through comparative genomics of 213 strains and associated genera.</title>
        <authorList>
            <person name="Sun Z."/>
            <person name="Harris H.M."/>
            <person name="McCann A."/>
            <person name="Guo C."/>
            <person name="Argimon S."/>
            <person name="Zhang W."/>
            <person name="Yang X."/>
            <person name="Jeffery I.B."/>
            <person name="Cooney J.C."/>
            <person name="Kagawa T.F."/>
            <person name="Liu W."/>
            <person name="Song Y."/>
            <person name="Salvetti E."/>
            <person name="Wrobel A."/>
            <person name="Rasinkangas P."/>
            <person name="Parkhill J."/>
            <person name="Rea M.C."/>
            <person name="O'Sullivan O."/>
            <person name="Ritari J."/>
            <person name="Douillard F.P."/>
            <person name="Paul Ross R."/>
            <person name="Yang R."/>
            <person name="Briner A.E."/>
            <person name="Felis G.E."/>
            <person name="de Vos W.M."/>
            <person name="Barrangou R."/>
            <person name="Klaenhammer T.R."/>
            <person name="Caufield P.W."/>
            <person name="Cui Y."/>
            <person name="Zhang H."/>
            <person name="O'Toole P.W."/>
        </authorList>
    </citation>
    <scope>NUCLEOTIDE SEQUENCE [LARGE SCALE GENOMIC DNA]</scope>
    <source>
        <strain evidence="1 2">DSM 16381</strain>
    </source>
</reference>
<protein>
    <submittedName>
        <fullName evidence="1">Uncharacterized protein</fullName>
    </submittedName>
</protein>
<accession>A0A0R1USZ8</accession>
<evidence type="ECO:0000313" key="2">
    <source>
        <dbReference type="Proteomes" id="UP000051580"/>
    </source>
</evidence>
<dbReference type="OrthoDB" id="2287499at2"/>
<organism evidence="1 2">
    <name type="scientific">Levilactobacillus hammesii DSM 16381</name>
    <dbReference type="NCBI Taxonomy" id="1423753"/>
    <lineage>
        <taxon>Bacteria</taxon>
        <taxon>Bacillati</taxon>
        <taxon>Bacillota</taxon>
        <taxon>Bacilli</taxon>
        <taxon>Lactobacillales</taxon>
        <taxon>Lactobacillaceae</taxon>
        <taxon>Levilactobacillus</taxon>
    </lineage>
</organism>
<dbReference type="Proteomes" id="UP000051580">
    <property type="component" value="Unassembled WGS sequence"/>
</dbReference>
<name>A0A0R1USZ8_9LACO</name>
<proteinExistence type="predicted"/>
<dbReference type="EMBL" id="AZFS01000060">
    <property type="protein sequence ID" value="KRL94085.1"/>
    <property type="molecule type" value="Genomic_DNA"/>
</dbReference>
<dbReference type="STRING" id="1423753.FD28_GL000632"/>
<gene>
    <name evidence="1" type="ORF">FD28_GL000632</name>
</gene>
<sequence length="144" mass="16878">MKKKFYLMMIAIALVVVGAGLFGSPVKASAATKWQNGIGKSLRGDYQTKVVNHHLHHIELAKNFVLKEYRKANLSKTRNGKFEILLMWRVPSRKLSKNLYEIKSVNESGKHVHYYIRTYSHHRIRFSKNQSFAHKPYYQKSNNW</sequence>
<evidence type="ECO:0000313" key="1">
    <source>
        <dbReference type="EMBL" id="KRL94085.1"/>
    </source>
</evidence>
<dbReference type="AlphaFoldDB" id="A0A0R1USZ8"/>